<dbReference type="EMBL" id="AQFL01000014">
    <property type="protein sequence ID" value="EOR06058.1"/>
    <property type="molecule type" value="Genomic_DNA"/>
</dbReference>
<protein>
    <submittedName>
        <fullName evidence="2">Uncharacterized protein</fullName>
    </submittedName>
</protein>
<proteinExistence type="predicted"/>
<sequence length="143" mass="16432">MLEKYFEIAFAIISSIWISYSLISSFKSYAYVKKNLSSISSLLFDNPKYFKKLDLTSFFLIETTTGMVAAARFRELKVLKRDTVFSRGPFPLAPNMNDKNLNLLLLNHGEWYKSVVKNLIFSAFCLSILAIILFFLSENITQS</sequence>
<feature type="transmembrane region" description="Helical" evidence="1">
    <location>
        <begin position="119"/>
        <end position="137"/>
    </location>
</feature>
<feature type="transmembrane region" description="Helical" evidence="1">
    <location>
        <begin position="6"/>
        <end position="32"/>
    </location>
</feature>
<keyword evidence="1" id="KW-1133">Transmembrane helix</keyword>
<keyword evidence="1" id="KW-0812">Transmembrane</keyword>
<evidence type="ECO:0000313" key="2">
    <source>
        <dbReference type="EMBL" id="EOR06058.1"/>
    </source>
</evidence>
<dbReference type="AlphaFoldDB" id="R9AV41"/>
<dbReference type="HOGENOM" id="CLU_1860893_0_0_6"/>
<name>R9AV41_9GAMM</name>
<organism evidence="2 3">
    <name type="scientific">Acinetobacter genomosp. 15BJ</name>
    <dbReference type="NCBI Taxonomy" id="106651"/>
    <lineage>
        <taxon>Bacteria</taxon>
        <taxon>Pseudomonadati</taxon>
        <taxon>Pseudomonadota</taxon>
        <taxon>Gammaproteobacteria</taxon>
        <taxon>Moraxellales</taxon>
        <taxon>Moraxellaceae</taxon>
        <taxon>Acinetobacter</taxon>
    </lineage>
</organism>
<comment type="caution">
    <text evidence="2">The sequence shown here is derived from an EMBL/GenBank/DDBJ whole genome shotgun (WGS) entry which is preliminary data.</text>
</comment>
<accession>R9AV41</accession>
<dbReference type="Proteomes" id="UP000016203">
    <property type="component" value="Unassembled WGS sequence"/>
</dbReference>
<gene>
    <name evidence="2" type="ORF">F896_02516</name>
</gene>
<evidence type="ECO:0000313" key="3">
    <source>
        <dbReference type="Proteomes" id="UP000016203"/>
    </source>
</evidence>
<evidence type="ECO:0000256" key="1">
    <source>
        <dbReference type="SAM" id="Phobius"/>
    </source>
</evidence>
<dbReference type="RefSeq" id="WP_016164134.1">
    <property type="nucleotide sequence ID" value="NZ_JAKZGC010000001.1"/>
</dbReference>
<keyword evidence="1" id="KW-0472">Membrane</keyword>
<reference evidence="2 3" key="1">
    <citation type="submission" date="2013-03" db="EMBL/GenBank/DDBJ databases">
        <title>The Genome Sequence of Acinetobacter sp. CIP 110321.</title>
        <authorList>
            <consortium name="The Broad Institute Genome Sequencing Platform"/>
            <consortium name="The Broad Institute Genome Sequencing Center for Infectious Disease"/>
            <person name="Cerqueira G."/>
            <person name="Feldgarden M."/>
            <person name="Courvalin P."/>
            <person name="Perichon B."/>
            <person name="Grillot-Courvalin C."/>
            <person name="Clermont D."/>
            <person name="Rocha E."/>
            <person name="Yoon E.-J."/>
            <person name="Nemec A."/>
            <person name="Walker B."/>
            <person name="Young S.K."/>
            <person name="Zeng Q."/>
            <person name="Gargeya S."/>
            <person name="Fitzgerald M."/>
            <person name="Haas B."/>
            <person name="Abouelleil A."/>
            <person name="Alvarado L."/>
            <person name="Arachchi H.M."/>
            <person name="Berlin A.M."/>
            <person name="Chapman S.B."/>
            <person name="Dewar J."/>
            <person name="Goldberg J."/>
            <person name="Griggs A."/>
            <person name="Gujja S."/>
            <person name="Hansen M."/>
            <person name="Howarth C."/>
            <person name="Imamovic A."/>
            <person name="Larimer J."/>
            <person name="McCowan C."/>
            <person name="Murphy C."/>
            <person name="Neiman D."/>
            <person name="Pearson M."/>
            <person name="Priest M."/>
            <person name="Roberts A."/>
            <person name="Saif S."/>
            <person name="Shea T."/>
            <person name="Sisk P."/>
            <person name="Sykes S."/>
            <person name="Wortman J."/>
            <person name="Nusbaum C."/>
            <person name="Birren B."/>
        </authorList>
    </citation>
    <scope>NUCLEOTIDE SEQUENCE [LARGE SCALE GENOMIC DNA]</scope>
    <source>
        <strain evidence="2 3">CIP 110321</strain>
    </source>
</reference>